<comment type="caution">
    <text evidence="2">The sequence shown here is derived from an EMBL/GenBank/DDBJ whole genome shotgun (WGS) entry which is preliminary data.</text>
</comment>
<keyword evidence="3" id="KW-1185">Reference proteome</keyword>
<dbReference type="PANTHER" id="PTHR43539">
    <property type="entry name" value="FLAVIN-BINDING MONOOXYGENASE-LIKE PROTEIN (AFU_ORTHOLOGUE AFUA_4G09220)"/>
    <property type="match status" value="1"/>
</dbReference>
<dbReference type="InterPro" id="IPR036291">
    <property type="entry name" value="NAD(P)-bd_dom_sf"/>
</dbReference>
<proteinExistence type="predicted"/>
<evidence type="ECO:0000313" key="2">
    <source>
        <dbReference type="EMBL" id="GGG70359.1"/>
    </source>
</evidence>
<dbReference type="Proteomes" id="UP000600247">
    <property type="component" value="Unassembled WGS sequence"/>
</dbReference>
<dbReference type="AlphaFoldDB" id="A0A917H7L8"/>
<reference evidence="2 3" key="1">
    <citation type="journal article" date="2014" name="Int. J. Syst. Evol. Microbiol.">
        <title>Complete genome sequence of Corynebacterium casei LMG S-19264T (=DSM 44701T), isolated from a smear-ripened cheese.</title>
        <authorList>
            <consortium name="US DOE Joint Genome Institute (JGI-PGF)"/>
            <person name="Walter F."/>
            <person name="Albersmeier A."/>
            <person name="Kalinowski J."/>
            <person name="Ruckert C."/>
        </authorList>
    </citation>
    <scope>NUCLEOTIDE SEQUENCE [LARGE SCALE GENOMIC DNA]</scope>
    <source>
        <strain evidence="2 3">CGMCC 1.15286</strain>
    </source>
</reference>
<dbReference type="GO" id="GO:0050660">
    <property type="term" value="F:flavin adenine dinucleotide binding"/>
    <property type="evidence" value="ECO:0007669"/>
    <property type="project" value="InterPro"/>
</dbReference>
<dbReference type="InterPro" id="IPR036188">
    <property type="entry name" value="FAD/NAD-bd_sf"/>
</dbReference>
<accession>A0A917H7L8</accession>
<dbReference type="GO" id="GO:0004497">
    <property type="term" value="F:monooxygenase activity"/>
    <property type="evidence" value="ECO:0007669"/>
    <property type="project" value="TreeGrafter"/>
</dbReference>
<dbReference type="Gene3D" id="3.50.50.60">
    <property type="entry name" value="FAD/NAD(P)-binding domain"/>
    <property type="match status" value="1"/>
</dbReference>
<dbReference type="InterPro" id="IPR050982">
    <property type="entry name" value="Auxin_biosynth/cation_transpt"/>
</dbReference>
<name>A0A917H7L8_9BACL</name>
<keyword evidence="1" id="KW-0560">Oxidoreductase</keyword>
<dbReference type="GO" id="GO:0050661">
    <property type="term" value="F:NADP binding"/>
    <property type="evidence" value="ECO:0007669"/>
    <property type="project" value="InterPro"/>
</dbReference>
<dbReference type="EMBL" id="BMHY01000004">
    <property type="protein sequence ID" value="GGG70359.1"/>
    <property type="molecule type" value="Genomic_DNA"/>
</dbReference>
<dbReference type="PANTHER" id="PTHR43539:SF78">
    <property type="entry name" value="FLAVIN-CONTAINING MONOOXYGENASE"/>
    <property type="match status" value="1"/>
</dbReference>
<dbReference type="PRINTS" id="PR00368">
    <property type="entry name" value="FADPNR"/>
</dbReference>
<dbReference type="SUPFAM" id="SSF51735">
    <property type="entry name" value="NAD(P)-binding Rossmann-fold domains"/>
    <property type="match status" value="1"/>
</dbReference>
<evidence type="ECO:0000256" key="1">
    <source>
        <dbReference type="ARBA" id="ARBA00023002"/>
    </source>
</evidence>
<sequence length="352" mass="39290">MNSTVYDAVIIGGGQSGLAAAYYLQQAKLNFVILEKNSLNLGSWAHYYDSLTLFSPAEYSTLPGLGFPGEADRYPHRDEVVAYLKSYAAYFNFPINYNVEVLNVENYEEIYSIQTAKNESYRTRSIICASGSFTNPNIPNLSGLNDYNGLIMYSKDYKNDVPFRNKRVIVVGGGNSAVQIAVELANTADVTIATIRPLKFVPQLYLGKDLHYWLTRTGLDHNQSLEEKRSLMKSIDGVIDNGIYQNAISQNKPDHKKMFKTFTQSGVIWDDDSQEEVDAVILATGYKPNFTYLNHLSVLDESGNPMQENGINQSSEKIYFVGLPWQTSFSSATIRGSGVDAEIVVQDLVKNL</sequence>
<dbReference type="SUPFAM" id="SSF51905">
    <property type="entry name" value="FAD/NAD(P)-binding domain"/>
    <property type="match status" value="1"/>
</dbReference>
<dbReference type="PRINTS" id="PR00469">
    <property type="entry name" value="PNDRDTASEII"/>
</dbReference>
<organism evidence="2 3">
    <name type="scientific">Paenibacillus radicis</name>
    <name type="common">ex Gao et al. 2016</name>
    <dbReference type="NCBI Taxonomy" id="1737354"/>
    <lineage>
        <taxon>Bacteria</taxon>
        <taxon>Bacillati</taxon>
        <taxon>Bacillota</taxon>
        <taxon>Bacilli</taxon>
        <taxon>Bacillales</taxon>
        <taxon>Paenibacillaceae</taxon>
        <taxon>Paenibacillus</taxon>
    </lineage>
</organism>
<dbReference type="RefSeq" id="WP_188889699.1">
    <property type="nucleotide sequence ID" value="NZ_BMHY01000004.1"/>
</dbReference>
<dbReference type="PIRSF" id="PIRSF000332">
    <property type="entry name" value="FMO"/>
    <property type="match status" value="1"/>
</dbReference>
<dbReference type="InterPro" id="IPR000960">
    <property type="entry name" value="Flavin_mOase"/>
</dbReference>
<evidence type="ECO:0000313" key="3">
    <source>
        <dbReference type="Proteomes" id="UP000600247"/>
    </source>
</evidence>
<dbReference type="Pfam" id="PF13738">
    <property type="entry name" value="Pyr_redox_3"/>
    <property type="match status" value="1"/>
</dbReference>
<gene>
    <name evidence="2" type="primary">czcO</name>
    <name evidence="2" type="ORF">GCM10010918_27120</name>
</gene>
<protein>
    <submittedName>
        <fullName evidence="2">Oxidoreductase CzcO</fullName>
    </submittedName>
</protein>